<dbReference type="Gene3D" id="3.30.60.30">
    <property type="match status" value="1"/>
</dbReference>
<dbReference type="PANTHER" id="PTHR40438:SF1">
    <property type="entry name" value="PYRUVOYL-DEPENDENT ARGININE DECARBOXYLASE"/>
    <property type="match status" value="1"/>
</dbReference>
<evidence type="ECO:0000256" key="1">
    <source>
        <dbReference type="ARBA" id="ARBA00001928"/>
    </source>
</evidence>
<dbReference type="Proteomes" id="UP000256329">
    <property type="component" value="Unassembled WGS sequence"/>
</dbReference>
<dbReference type="SFLD" id="SFLDG01170">
    <property type="entry name" value="Pyruvoyl-dependent_arginine_de"/>
    <property type="match status" value="1"/>
</dbReference>
<dbReference type="Gene3D" id="3.50.20.10">
    <property type="entry name" value="Pyruvoyl-Dependent Histidine Decarboxylase, subunit B"/>
    <property type="match status" value="1"/>
</dbReference>
<comment type="cofactor">
    <cofactor evidence="1">
        <name>pyruvate</name>
        <dbReference type="ChEBI" id="CHEBI:15361"/>
    </cofactor>
</comment>
<keyword evidence="7" id="KW-0670">Pyruvate</keyword>
<evidence type="ECO:0000256" key="2">
    <source>
        <dbReference type="ARBA" id="ARBA00008611"/>
    </source>
</evidence>
<dbReference type="EMBL" id="QSLN01000002">
    <property type="protein sequence ID" value="RDV84365.1"/>
    <property type="molecule type" value="Genomic_DNA"/>
</dbReference>
<dbReference type="NCBIfam" id="TIGR00286">
    <property type="entry name" value="pyruvoyl-dependent arginine decarboxylase"/>
    <property type="match status" value="1"/>
</dbReference>
<reference evidence="9 10" key="1">
    <citation type="submission" date="2018-08" db="EMBL/GenBank/DDBJ databases">
        <title>Form III RuBisCO-mediated autotrophy in Thermodesulfobium bacteria.</title>
        <authorList>
            <person name="Toshchakov S.V."/>
            <person name="Kublanov I.V."/>
            <person name="Frolov E."/>
            <person name="Bonch-Osmolovskaya E.A."/>
            <person name="Tourova T.P."/>
            <person name="Chernych N.A."/>
            <person name="Lebedinsky A.V."/>
        </authorList>
    </citation>
    <scope>NUCLEOTIDE SEQUENCE [LARGE SCALE GENOMIC DNA]</scope>
    <source>
        <strain evidence="9 10">SR</strain>
    </source>
</reference>
<dbReference type="PIRSF" id="PIRSF005216">
    <property type="entry name" value="Pyruvoyl-dep_arg_deCO2ase"/>
    <property type="match status" value="1"/>
</dbReference>
<evidence type="ECO:0000313" key="9">
    <source>
        <dbReference type="EMBL" id="RDV84365.1"/>
    </source>
</evidence>
<evidence type="ECO:0000313" key="10">
    <source>
        <dbReference type="Proteomes" id="UP000256329"/>
    </source>
</evidence>
<evidence type="ECO:0000256" key="4">
    <source>
        <dbReference type="ARBA" id="ARBA00014727"/>
    </source>
</evidence>
<dbReference type="InterPro" id="IPR016104">
    <property type="entry name" value="Pyr-dep_his/arg-deCO2ase"/>
</dbReference>
<organism evidence="9 10">
    <name type="scientific">Ammonifex thiophilus</name>
    <dbReference type="NCBI Taxonomy" id="444093"/>
    <lineage>
        <taxon>Bacteria</taxon>
        <taxon>Bacillati</taxon>
        <taxon>Bacillota</taxon>
        <taxon>Clostridia</taxon>
        <taxon>Thermoanaerobacterales</taxon>
        <taxon>Thermoanaerobacteraceae</taxon>
        <taxon>Ammonifex</taxon>
    </lineage>
</organism>
<gene>
    <name evidence="9" type="ORF">DXX99_03005</name>
</gene>
<dbReference type="SFLD" id="SFLDS00055">
    <property type="entry name" value="Pyruvoyl-Dependent_Histidine/A"/>
    <property type="match status" value="1"/>
</dbReference>
<dbReference type="OrthoDB" id="9783061at2"/>
<evidence type="ECO:0000256" key="3">
    <source>
        <dbReference type="ARBA" id="ARBA00012426"/>
    </source>
</evidence>
<dbReference type="InterPro" id="IPR016105">
    <property type="entry name" value="Pyr-dep_his/arg-deCO2ase_sand"/>
</dbReference>
<dbReference type="InterPro" id="IPR002724">
    <property type="entry name" value="Pyruvoyl-dep_arg_deCO2ase"/>
</dbReference>
<dbReference type="GO" id="GO:0008792">
    <property type="term" value="F:arginine decarboxylase activity"/>
    <property type="evidence" value="ECO:0007669"/>
    <property type="project" value="UniProtKB-EC"/>
</dbReference>
<dbReference type="PANTHER" id="PTHR40438">
    <property type="entry name" value="PYRUVOYL-DEPENDENT ARGININE DECARBOXYLASE"/>
    <property type="match status" value="1"/>
</dbReference>
<dbReference type="Pfam" id="PF01862">
    <property type="entry name" value="PvlArgDC"/>
    <property type="match status" value="1"/>
</dbReference>
<keyword evidence="10" id="KW-1185">Reference proteome</keyword>
<sequence>MAPGLPTPKKYFVTAGAAEGSTPLNAFDNALLAARIGNVNLIRVSSILPPGTEFDPNLELPPGSLVPTAYGYIISTTPGEIISAACGVGISRESFGVIMEFSGKCTAQEARAQIENMIREAFARRGMELVDMKIEAVEHEVKRIACALAAVPLWY</sequence>
<dbReference type="GO" id="GO:0006527">
    <property type="term" value="P:L-arginine catabolic process"/>
    <property type="evidence" value="ECO:0007669"/>
    <property type="project" value="InterPro"/>
</dbReference>
<evidence type="ECO:0000256" key="7">
    <source>
        <dbReference type="ARBA" id="ARBA00023317"/>
    </source>
</evidence>
<evidence type="ECO:0000256" key="6">
    <source>
        <dbReference type="ARBA" id="ARBA00023239"/>
    </source>
</evidence>
<evidence type="ECO:0000256" key="8">
    <source>
        <dbReference type="ARBA" id="ARBA00049309"/>
    </source>
</evidence>
<dbReference type="EC" id="4.1.1.19" evidence="3"/>
<keyword evidence="6 9" id="KW-0456">Lyase</keyword>
<comment type="catalytic activity">
    <reaction evidence="8">
        <text>L-arginine + H(+) = agmatine + CO2</text>
        <dbReference type="Rhea" id="RHEA:17641"/>
        <dbReference type="ChEBI" id="CHEBI:15378"/>
        <dbReference type="ChEBI" id="CHEBI:16526"/>
        <dbReference type="ChEBI" id="CHEBI:32682"/>
        <dbReference type="ChEBI" id="CHEBI:58145"/>
        <dbReference type="EC" id="4.1.1.19"/>
    </reaction>
</comment>
<dbReference type="SFLD" id="SFLDF00471">
    <property type="entry name" value="Pyruvoyl-dependent_arginine_de"/>
    <property type="match status" value="1"/>
</dbReference>
<dbReference type="AlphaFoldDB" id="A0A3D8P7G4"/>
<accession>A0A3D8P7G4</accession>
<name>A0A3D8P7G4_9THEO</name>
<comment type="caution">
    <text evidence="9">The sequence shown here is derived from an EMBL/GenBank/DDBJ whole genome shotgun (WGS) entry which is preliminary data.</text>
</comment>
<dbReference type="SUPFAM" id="SSF56271">
    <property type="entry name" value="Pyruvoyl-dependent histidine and arginine decarboxylases"/>
    <property type="match status" value="1"/>
</dbReference>
<proteinExistence type="inferred from homology"/>
<keyword evidence="5" id="KW-0210">Decarboxylase</keyword>
<evidence type="ECO:0000256" key="5">
    <source>
        <dbReference type="ARBA" id="ARBA00022793"/>
    </source>
</evidence>
<comment type="similarity">
    <text evidence="2">Belongs to the pyruvoyl-dependent arginine decarboxylase family.</text>
</comment>
<protein>
    <recommendedName>
        <fullName evidence="4">Pyruvoyl-dependent arginine decarboxylase AaxB</fullName>
        <ecNumber evidence="3">4.1.1.19</ecNumber>
    </recommendedName>
</protein>
<dbReference type="HAMAP" id="MF_01404">
    <property type="entry name" value="PvlArgDC"/>
    <property type="match status" value="1"/>
</dbReference>